<sequence length="55" mass="5633">MNAGLSSLTSMIKHPLAVPRTQNGRPYSAGHGSGTNFSSCHRGASPPLPPSCSIV</sequence>
<evidence type="ECO:0000313" key="2">
    <source>
        <dbReference type="EMBL" id="JAD39960.1"/>
    </source>
</evidence>
<proteinExistence type="predicted"/>
<dbReference type="AlphaFoldDB" id="A0A0A8ZT60"/>
<reference evidence="2" key="2">
    <citation type="journal article" date="2015" name="Data Brief">
        <title>Shoot transcriptome of the giant reed, Arundo donax.</title>
        <authorList>
            <person name="Barrero R.A."/>
            <person name="Guerrero F.D."/>
            <person name="Moolhuijzen P."/>
            <person name="Goolsby J.A."/>
            <person name="Tidwell J."/>
            <person name="Bellgard S.E."/>
            <person name="Bellgard M.I."/>
        </authorList>
    </citation>
    <scope>NUCLEOTIDE SEQUENCE</scope>
    <source>
        <tissue evidence="2">Shoot tissue taken approximately 20 cm above the soil surface</tissue>
    </source>
</reference>
<evidence type="ECO:0000256" key="1">
    <source>
        <dbReference type="SAM" id="MobiDB-lite"/>
    </source>
</evidence>
<organism evidence="2">
    <name type="scientific">Arundo donax</name>
    <name type="common">Giant reed</name>
    <name type="synonym">Donax arundinaceus</name>
    <dbReference type="NCBI Taxonomy" id="35708"/>
    <lineage>
        <taxon>Eukaryota</taxon>
        <taxon>Viridiplantae</taxon>
        <taxon>Streptophyta</taxon>
        <taxon>Embryophyta</taxon>
        <taxon>Tracheophyta</taxon>
        <taxon>Spermatophyta</taxon>
        <taxon>Magnoliopsida</taxon>
        <taxon>Liliopsida</taxon>
        <taxon>Poales</taxon>
        <taxon>Poaceae</taxon>
        <taxon>PACMAD clade</taxon>
        <taxon>Arundinoideae</taxon>
        <taxon>Arundineae</taxon>
        <taxon>Arundo</taxon>
    </lineage>
</organism>
<dbReference type="EMBL" id="GBRH01257935">
    <property type="protein sequence ID" value="JAD39960.1"/>
    <property type="molecule type" value="Transcribed_RNA"/>
</dbReference>
<accession>A0A0A8ZT60</accession>
<feature type="compositionally biased region" description="Polar residues" evidence="1">
    <location>
        <begin position="1"/>
        <end position="10"/>
    </location>
</feature>
<name>A0A0A8ZT60_ARUDO</name>
<protein>
    <submittedName>
        <fullName evidence="2">Uncharacterized protein</fullName>
    </submittedName>
</protein>
<reference evidence="2" key="1">
    <citation type="submission" date="2014-09" db="EMBL/GenBank/DDBJ databases">
        <authorList>
            <person name="Magalhaes I.L.F."/>
            <person name="Oliveira U."/>
            <person name="Santos F.R."/>
            <person name="Vidigal T.H.D.A."/>
            <person name="Brescovit A.D."/>
            <person name="Santos A.J."/>
        </authorList>
    </citation>
    <scope>NUCLEOTIDE SEQUENCE</scope>
    <source>
        <tissue evidence="2">Shoot tissue taken approximately 20 cm above the soil surface</tissue>
    </source>
</reference>
<feature type="compositionally biased region" description="Pro residues" evidence="1">
    <location>
        <begin position="46"/>
        <end position="55"/>
    </location>
</feature>
<feature type="region of interest" description="Disordered" evidence="1">
    <location>
        <begin position="1"/>
        <end position="55"/>
    </location>
</feature>